<dbReference type="InterPro" id="IPR036388">
    <property type="entry name" value="WH-like_DNA-bd_sf"/>
</dbReference>
<evidence type="ECO:0000313" key="2">
    <source>
        <dbReference type="Proteomes" id="UP000239576"/>
    </source>
</evidence>
<reference evidence="1 2" key="2">
    <citation type="submission" date="2018-03" db="EMBL/GenBank/DDBJ databases">
        <title>The ancient ancestry and fast evolution of plastids.</title>
        <authorList>
            <person name="Moore K.R."/>
            <person name="Magnabosco C."/>
            <person name="Momper L."/>
            <person name="Gold D.A."/>
            <person name="Bosak T."/>
            <person name="Fournier G.P."/>
        </authorList>
    </citation>
    <scope>NUCLEOTIDE SEQUENCE [LARGE SCALE GENOMIC DNA]</scope>
    <source>
        <strain evidence="1 2">ULC18</strain>
    </source>
</reference>
<dbReference type="PANTHER" id="PTHR34849:SF1">
    <property type="entry name" value="SLR0770 PROTEIN"/>
    <property type="match status" value="1"/>
</dbReference>
<dbReference type="EMBL" id="PVWK01000001">
    <property type="protein sequence ID" value="PSB35856.1"/>
    <property type="molecule type" value="Genomic_DNA"/>
</dbReference>
<accession>A0A2T1ESX4</accession>
<dbReference type="SUPFAM" id="SSF46689">
    <property type="entry name" value="Homeodomain-like"/>
    <property type="match status" value="1"/>
</dbReference>
<sequence length="93" mass="10718">MVQATEYLYVVRDDEILHGEPIIRETRTPIRAIVETWRMGIAPEEIPKGMPHLTLGQVFGALTYYSDHQDEINQYIERNRIPDALIDPLVGDL</sequence>
<comment type="caution">
    <text evidence="1">The sequence shown here is derived from an EMBL/GenBank/DDBJ whole genome shotgun (WGS) entry which is preliminary data.</text>
</comment>
<dbReference type="InterPro" id="IPR009057">
    <property type="entry name" value="Homeodomain-like_sf"/>
</dbReference>
<name>A0A2T1ESX4_9CYAN</name>
<dbReference type="InterPro" id="IPR007367">
    <property type="entry name" value="DUF433"/>
</dbReference>
<organism evidence="1 2">
    <name type="scientific">Stenomitos frigidus ULC18</name>
    <dbReference type="NCBI Taxonomy" id="2107698"/>
    <lineage>
        <taxon>Bacteria</taxon>
        <taxon>Bacillati</taxon>
        <taxon>Cyanobacteriota</taxon>
        <taxon>Cyanophyceae</taxon>
        <taxon>Leptolyngbyales</taxon>
        <taxon>Leptolyngbyaceae</taxon>
        <taxon>Stenomitos</taxon>
    </lineage>
</organism>
<dbReference type="RefSeq" id="WP_106254290.1">
    <property type="nucleotide sequence ID" value="NZ_CAWNSW010000057.1"/>
</dbReference>
<dbReference type="Pfam" id="PF04255">
    <property type="entry name" value="DUF433"/>
    <property type="match status" value="1"/>
</dbReference>
<gene>
    <name evidence="1" type="ORF">C7B82_00125</name>
</gene>
<evidence type="ECO:0000313" key="1">
    <source>
        <dbReference type="EMBL" id="PSB35856.1"/>
    </source>
</evidence>
<dbReference type="AlphaFoldDB" id="A0A2T1ESX4"/>
<proteinExistence type="predicted"/>
<reference evidence="2" key="1">
    <citation type="submission" date="2018-02" db="EMBL/GenBank/DDBJ databases">
        <authorList>
            <person name="Moore K."/>
            <person name="Momper L."/>
        </authorList>
    </citation>
    <scope>NUCLEOTIDE SEQUENCE [LARGE SCALE GENOMIC DNA]</scope>
    <source>
        <strain evidence="2">ULC18</strain>
    </source>
</reference>
<dbReference type="Proteomes" id="UP000239576">
    <property type="component" value="Unassembled WGS sequence"/>
</dbReference>
<dbReference type="PANTHER" id="PTHR34849">
    <property type="entry name" value="SSL5025 PROTEIN"/>
    <property type="match status" value="1"/>
</dbReference>
<dbReference type="OrthoDB" id="427790at2"/>
<dbReference type="Gene3D" id="1.10.10.10">
    <property type="entry name" value="Winged helix-like DNA-binding domain superfamily/Winged helix DNA-binding domain"/>
    <property type="match status" value="1"/>
</dbReference>
<keyword evidence="2" id="KW-1185">Reference proteome</keyword>
<protein>
    <submittedName>
        <fullName evidence="1">DUF433 domain-containing protein</fullName>
    </submittedName>
</protein>